<dbReference type="RefSeq" id="WP_159421906.1">
    <property type="nucleotide sequence ID" value="NZ_CP047180.1"/>
</dbReference>
<sequence>MPRHFAPRRTAGAALTLVLASCTVGAALPATAAGDSFFTRVATVPAYLNAADPAVDSAVAEISSASPDGRLVYSTDSAGQRINVLDISDPDAPKPLGGVGVGGEPTSVYATGEYVLAVVDTSDGDFANPSGHVSVLHASDLAPVATIELGGQPDSIDVTTAGDLAVIAIENQRDEEFTPEGAEEGDLPQAPAGELVVMDLTADPSAWVAEHIALTGLAGLDTPSDPEPEYVSINPADTAVAVTLQENNAVAILDLATRTVTASYSAGTASVSGIDTLDDDRIALTDSITDVPREPDAIGWVGDDHVAIANEGDWKGGTRGWSILDAASGAVVWDAGNTFDHLAVSLGLYPDKRSDAKGSEPEGLLSATFDGVPYVFVGAERANFVAVYDVSDPTAPRLVQALPSTPGPEGLLALPERDLLVVSSETDDAEAAVRASVQLYAVGASAPAFPTIASADVGGSPLPWGALSGLSGDPAAADRLYAVSDSAYAPSTVYSVDTSVVPALIDSTLTVMEAGEPAALDLEGIAAREDGGFWAVTEGATGPENALLRLDASAAVLERIALPAELGDALGSQGFEGVTVEAGEGGEIVWTALQREASIDADGIVRLGRYDVAAGSWSFFGYPLETPSGAEGDWNGLSEITLTPAGTLAVVERDKRNGPDAALKAVYTVPLPTGPGAAIGEELPVLEKTLAVDVLPALEAGNGWTQEKLEGLGITGAGEVFAVTDNDGVDDANGETVLASLGSAADVFGAAVTPTPVPTTEPTAAPTAEPTAEPTAVPTAEPTAVPTAEPTVAPTAEPTIAPTAQPSAAPTHPAGSVPPRTGSGSGSLASTGVETGWLSAAALSLLAGGALVLGLARRRRTAR</sequence>
<keyword evidence="4" id="KW-0472">Membrane</keyword>
<dbReference type="Pfam" id="PF04886">
    <property type="entry name" value="PT"/>
    <property type="match status" value="1"/>
</dbReference>
<feature type="compositionally biased region" description="Low complexity" evidence="3">
    <location>
        <begin position="752"/>
        <end position="804"/>
    </location>
</feature>
<dbReference type="Gene3D" id="2.130.10.10">
    <property type="entry name" value="YVTN repeat-like/Quinoprotein amine dehydrogenase"/>
    <property type="match status" value="1"/>
</dbReference>
<gene>
    <name evidence="7" type="ORF">GSU69_01875</name>
</gene>
<keyword evidence="2" id="KW-0677">Repeat</keyword>
<protein>
    <submittedName>
        <fullName evidence="7">Alkaline phosphatase</fullName>
    </submittedName>
</protein>
<keyword evidence="4" id="KW-1133">Transmembrane helix</keyword>
<dbReference type="PROSITE" id="PS51257">
    <property type="entry name" value="PROKAR_LIPOPROTEIN"/>
    <property type="match status" value="1"/>
</dbReference>
<dbReference type="InterPro" id="IPR011044">
    <property type="entry name" value="Quino_amine_DH_bsu"/>
</dbReference>
<dbReference type="SUPFAM" id="SSF50969">
    <property type="entry name" value="YVTN repeat-like/Quinoprotein amine dehydrogenase"/>
    <property type="match status" value="1"/>
</dbReference>
<evidence type="ECO:0000256" key="5">
    <source>
        <dbReference type="SAM" id="SignalP"/>
    </source>
</evidence>
<dbReference type="InterPro" id="IPR027372">
    <property type="entry name" value="Phytase-like_dom"/>
</dbReference>
<evidence type="ECO:0000256" key="2">
    <source>
        <dbReference type="ARBA" id="ARBA00022737"/>
    </source>
</evidence>
<dbReference type="InterPro" id="IPR015943">
    <property type="entry name" value="WD40/YVTN_repeat-like_dom_sf"/>
</dbReference>
<dbReference type="Pfam" id="PF13449">
    <property type="entry name" value="Phytase-like"/>
    <property type="match status" value="1"/>
</dbReference>
<reference evidence="8" key="1">
    <citation type="submission" date="2019-12" db="EMBL/GenBank/DDBJ databases">
        <title>Complete and draft genome sequences of new strains and members of some known species of the genus Rathayibacter isolated from plants.</title>
        <authorList>
            <person name="Tarlachkov S.V."/>
            <person name="Starodumova I.P."/>
            <person name="Dorofeeva L.V."/>
            <person name="Prisyazhnaya N.V."/>
            <person name="Leyn S."/>
            <person name="Zlamal J."/>
            <person name="Elan M."/>
            <person name="Osterman A.L."/>
            <person name="Nadler S."/>
            <person name="Subbotin S.A."/>
            <person name="Evtushenko L.I."/>
        </authorList>
    </citation>
    <scope>NUCLEOTIDE SEQUENCE [LARGE SCALE GENOMIC DNA]</scope>
    <source>
        <strain evidence="8">VKM Ac-2802</strain>
    </source>
</reference>
<evidence type="ECO:0000313" key="7">
    <source>
        <dbReference type="EMBL" id="QHC61573.1"/>
    </source>
</evidence>
<dbReference type="PANTHER" id="PTHR46928">
    <property type="entry name" value="MESENCHYME-SPECIFIC CELL SURFACE GLYCOPROTEIN"/>
    <property type="match status" value="1"/>
</dbReference>
<dbReference type="InterPro" id="IPR006970">
    <property type="entry name" value="PT"/>
</dbReference>
<feature type="domain" description="Phytase-like" evidence="6">
    <location>
        <begin position="463"/>
        <end position="727"/>
    </location>
</feature>
<evidence type="ECO:0000256" key="3">
    <source>
        <dbReference type="SAM" id="MobiDB-lite"/>
    </source>
</evidence>
<dbReference type="InterPro" id="IPR052956">
    <property type="entry name" value="Mesenchyme-surface_protein"/>
</dbReference>
<dbReference type="Proteomes" id="UP000464597">
    <property type="component" value="Chromosome"/>
</dbReference>
<feature type="chain" id="PRO_5045972873" evidence="5">
    <location>
        <begin position="27"/>
        <end position="863"/>
    </location>
</feature>
<evidence type="ECO:0000313" key="8">
    <source>
        <dbReference type="Proteomes" id="UP000464597"/>
    </source>
</evidence>
<accession>A0ABX6GVS7</accession>
<evidence type="ECO:0000256" key="1">
    <source>
        <dbReference type="ARBA" id="ARBA00022729"/>
    </source>
</evidence>
<dbReference type="EMBL" id="CP047180">
    <property type="protein sequence ID" value="QHC61573.1"/>
    <property type="molecule type" value="Genomic_DNA"/>
</dbReference>
<feature type="signal peptide" evidence="5">
    <location>
        <begin position="1"/>
        <end position="26"/>
    </location>
</feature>
<feature type="region of interest" description="Disordered" evidence="3">
    <location>
        <begin position="752"/>
        <end position="828"/>
    </location>
</feature>
<name>A0ABX6GVS7_9MICO</name>
<dbReference type="PANTHER" id="PTHR46928:SF1">
    <property type="entry name" value="MESENCHYME-SPECIFIC CELL SURFACE GLYCOPROTEIN"/>
    <property type="match status" value="1"/>
</dbReference>
<proteinExistence type="predicted"/>
<organism evidence="7 8">
    <name type="scientific">Rathayibacter festucae</name>
    <dbReference type="NCBI Taxonomy" id="110937"/>
    <lineage>
        <taxon>Bacteria</taxon>
        <taxon>Bacillati</taxon>
        <taxon>Actinomycetota</taxon>
        <taxon>Actinomycetes</taxon>
        <taxon>Micrococcales</taxon>
        <taxon>Microbacteriaceae</taxon>
        <taxon>Rathayibacter</taxon>
    </lineage>
</organism>
<keyword evidence="8" id="KW-1185">Reference proteome</keyword>
<keyword evidence="1 5" id="KW-0732">Signal</keyword>
<feature type="transmembrane region" description="Helical" evidence="4">
    <location>
        <begin position="837"/>
        <end position="856"/>
    </location>
</feature>
<evidence type="ECO:0000256" key="4">
    <source>
        <dbReference type="SAM" id="Phobius"/>
    </source>
</evidence>
<evidence type="ECO:0000259" key="6">
    <source>
        <dbReference type="Pfam" id="PF13449"/>
    </source>
</evidence>
<keyword evidence="4" id="KW-0812">Transmembrane</keyword>